<proteinExistence type="predicted"/>
<name>A0A9E7FI21_9LILI</name>
<evidence type="ECO:0000313" key="1">
    <source>
        <dbReference type="EMBL" id="URD94527.1"/>
    </source>
</evidence>
<dbReference type="EMBL" id="CP097506">
    <property type="protein sequence ID" value="URD94527.1"/>
    <property type="molecule type" value="Genomic_DNA"/>
</dbReference>
<keyword evidence="2" id="KW-1185">Reference proteome</keyword>
<dbReference type="Proteomes" id="UP001055439">
    <property type="component" value="Chromosome 4"/>
</dbReference>
<protein>
    <submittedName>
        <fullName evidence="1">Uncharacterized protein</fullName>
    </submittedName>
</protein>
<reference evidence="1" key="1">
    <citation type="submission" date="2022-05" db="EMBL/GenBank/DDBJ databases">
        <title>The Musa troglodytarum L. genome provides insights into the mechanism of non-climacteric behaviour and enrichment of carotenoids.</title>
        <authorList>
            <person name="Wang J."/>
        </authorList>
    </citation>
    <scope>NUCLEOTIDE SEQUENCE</scope>
    <source>
        <tissue evidence="1">Leaf</tissue>
    </source>
</reference>
<accession>A0A9E7FI21</accession>
<sequence length="115" mass="12490">MAVDMGSEIERCNARATRLVIGGECLIDAWIRCQGEWVNGLLHPSKKSRLLLLRDSVLPAFLSSSRSQPTFSDAIVASRAHTSLSLSSSYPYVLGSIVESAILLLLITLSSSNRN</sequence>
<dbReference type="AlphaFoldDB" id="A0A9E7FI21"/>
<evidence type="ECO:0000313" key="2">
    <source>
        <dbReference type="Proteomes" id="UP001055439"/>
    </source>
</evidence>
<gene>
    <name evidence="1" type="ORF">MUK42_30657</name>
</gene>
<organism evidence="1 2">
    <name type="scientific">Musa troglodytarum</name>
    <name type="common">fe'i banana</name>
    <dbReference type="NCBI Taxonomy" id="320322"/>
    <lineage>
        <taxon>Eukaryota</taxon>
        <taxon>Viridiplantae</taxon>
        <taxon>Streptophyta</taxon>
        <taxon>Embryophyta</taxon>
        <taxon>Tracheophyta</taxon>
        <taxon>Spermatophyta</taxon>
        <taxon>Magnoliopsida</taxon>
        <taxon>Liliopsida</taxon>
        <taxon>Zingiberales</taxon>
        <taxon>Musaceae</taxon>
        <taxon>Musa</taxon>
    </lineage>
</organism>